<sequence>MKRNIVTLTLLALTFLVFVAAAQTRKGQNNLDEARQAILKSNAVYFESFVKHDPQIFIDRYAKDCCIMMPNAPAMCGENAARDFFKMAYERFHLRNGKFIMTQIYGDGKEYVTEEGVWQSIDANNVVYDHGKYLVLWKKTSEGWKMFRDSFSSDLAPQN</sequence>
<reference evidence="2 3" key="1">
    <citation type="submission" date="2021-01" db="EMBL/GenBank/DDBJ databases">
        <title>Chryseolinea sp. Jin1 Genome sequencing and assembly.</title>
        <authorList>
            <person name="Kim I."/>
        </authorList>
    </citation>
    <scope>NUCLEOTIDE SEQUENCE [LARGE SCALE GENOMIC DNA]</scope>
    <source>
        <strain evidence="2 3">Jin1</strain>
    </source>
</reference>
<name>A0ABS1L1Q3_9BACT</name>
<dbReference type="SUPFAM" id="SSF54427">
    <property type="entry name" value="NTF2-like"/>
    <property type="match status" value="1"/>
</dbReference>
<proteinExistence type="predicted"/>
<evidence type="ECO:0000313" key="3">
    <source>
        <dbReference type="Proteomes" id="UP000613030"/>
    </source>
</evidence>
<organism evidence="2 3">
    <name type="scientific">Chryseolinea lacunae</name>
    <dbReference type="NCBI Taxonomy" id="2801331"/>
    <lineage>
        <taxon>Bacteria</taxon>
        <taxon>Pseudomonadati</taxon>
        <taxon>Bacteroidota</taxon>
        <taxon>Cytophagia</taxon>
        <taxon>Cytophagales</taxon>
        <taxon>Fulvivirgaceae</taxon>
        <taxon>Chryseolinea</taxon>
    </lineage>
</organism>
<feature type="signal peptide" evidence="1">
    <location>
        <begin position="1"/>
        <end position="22"/>
    </location>
</feature>
<dbReference type="Gene3D" id="3.10.450.50">
    <property type="match status" value="1"/>
</dbReference>
<feature type="chain" id="PRO_5045087430" evidence="1">
    <location>
        <begin position="23"/>
        <end position="159"/>
    </location>
</feature>
<gene>
    <name evidence="2" type="ORF">JI741_30570</name>
</gene>
<accession>A0ABS1L1Q3</accession>
<comment type="caution">
    <text evidence="2">The sequence shown here is derived from an EMBL/GenBank/DDBJ whole genome shotgun (WGS) entry which is preliminary data.</text>
</comment>
<dbReference type="RefSeq" id="WP_202016141.1">
    <property type="nucleotide sequence ID" value="NZ_JAERRB010000018.1"/>
</dbReference>
<dbReference type="InterPro" id="IPR032710">
    <property type="entry name" value="NTF2-like_dom_sf"/>
</dbReference>
<keyword evidence="3" id="KW-1185">Reference proteome</keyword>
<evidence type="ECO:0000313" key="2">
    <source>
        <dbReference type="EMBL" id="MBL0745616.1"/>
    </source>
</evidence>
<keyword evidence="1" id="KW-0732">Signal</keyword>
<dbReference type="EMBL" id="JAERRB010000018">
    <property type="protein sequence ID" value="MBL0745616.1"/>
    <property type="molecule type" value="Genomic_DNA"/>
</dbReference>
<evidence type="ECO:0000256" key="1">
    <source>
        <dbReference type="SAM" id="SignalP"/>
    </source>
</evidence>
<protein>
    <submittedName>
        <fullName evidence="2">Nuclear transport factor 2 family protein</fullName>
    </submittedName>
</protein>
<dbReference type="Proteomes" id="UP000613030">
    <property type="component" value="Unassembled WGS sequence"/>
</dbReference>